<dbReference type="Proteomes" id="UP000606786">
    <property type="component" value="Unassembled WGS sequence"/>
</dbReference>
<proteinExistence type="predicted"/>
<organism evidence="2 3">
    <name type="scientific">Ceratitis capitata</name>
    <name type="common">Mediterranean fruit fly</name>
    <name type="synonym">Tephritis capitata</name>
    <dbReference type="NCBI Taxonomy" id="7213"/>
    <lineage>
        <taxon>Eukaryota</taxon>
        <taxon>Metazoa</taxon>
        <taxon>Ecdysozoa</taxon>
        <taxon>Arthropoda</taxon>
        <taxon>Hexapoda</taxon>
        <taxon>Insecta</taxon>
        <taxon>Pterygota</taxon>
        <taxon>Neoptera</taxon>
        <taxon>Endopterygota</taxon>
        <taxon>Diptera</taxon>
        <taxon>Brachycera</taxon>
        <taxon>Muscomorpha</taxon>
        <taxon>Tephritoidea</taxon>
        <taxon>Tephritidae</taxon>
        <taxon>Ceratitis</taxon>
        <taxon>Ceratitis</taxon>
    </lineage>
</organism>
<evidence type="ECO:0000313" key="2">
    <source>
        <dbReference type="EMBL" id="CAD6993105.1"/>
    </source>
</evidence>
<sequence length="108" mass="12059">MHFNKKTVILLAIIALILATASATYEGIHSTLEPNNRFEHFLTDKAKHDHRQSHASVLHAIRSPDYPYSKLVALKGYGIFGANGSRHFAVVEWAVIALSIYMLSNVIE</sequence>
<accession>A0A811U776</accession>
<dbReference type="AlphaFoldDB" id="A0A811U776"/>
<keyword evidence="3" id="KW-1185">Reference proteome</keyword>
<evidence type="ECO:0000256" key="1">
    <source>
        <dbReference type="SAM" id="SignalP"/>
    </source>
</evidence>
<dbReference type="EMBL" id="CAJHJT010000001">
    <property type="protein sequence ID" value="CAD6993105.1"/>
    <property type="molecule type" value="Genomic_DNA"/>
</dbReference>
<reference evidence="2" key="1">
    <citation type="submission" date="2020-11" db="EMBL/GenBank/DDBJ databases">
        <authorList>
            <person name="Whitehead M."/>
        </authorList>
    </citation>
    <scope>NUCLEOTIDE SEQUENCE</scope>
    <source>
        <strain evidence="2">EGII</strain>
    </source>
</reference>
<evidence type="ECO:0000313" key="3">
    <source>
        <dbReference type="Proteomes" id="UP000606786"/>
    </source>
</evidence>
<comment type="caution">
    <text evidence="2">The sequence shown here is derived from an EMBL/GenBank/DDBJ whole genome shotgun (WGS) entry which is preliminary data.</text>
</comment>
<feature type="chain" id="PRO_5033044180" evidence="1">
    <location>
        <begin position="24"/>
        <end position="108"/>
    </location>
</feature>
<keyword evidence="1" id="KW-0732">Signal</keyword>
<protein>
    <submittedName>
        <fullName evidence="2">(Mediterranean fruit fly) hypothetical protein</fullName>
    </submittedName>
</protein>
<name>A0A811U776_CERCA</name>
<feature type="signal peptide" evidence="1">
    <location>
        <begin position="1"/>
        <end position="23"/>
    </location>
</feature>
<gene>
    <name evidence="2" type="ORF">CCAP1982_LOCUS1930</name>
</gene>